<accession>A0ABV0U095</accession>
<evidence type="ECO:0000313" key="2">
    <source>
        <dbReference type="EMBL" id="MEQ2238389.1"/>
    </source>
</evidence>
<reference evidence="2 3" key="1">
    <citation type="submission" date="2021-06" db="EMBL/GenBank/DDBJ databases">
        <authorList>
            <person name="Palmer J.M."/>
        </authorList>
    </citation>
    <scope>NUCLEOTIDE SEQUENCE [LARGE SCALE GENOMIC DNA]</scope>
    <source>
        <strain evidence="3">if_2019</strain>
        <tissue evidence="2">Muscle</tissue>
    </source>
</reference>
<evidence type="ECO:0000256" key="1">
    <source>
        <dbReference type="SAM" id="MobiDB-lite"/>
    </source>
</evidence>
<comment type="caution">
    <text evidence="2">The sequence shown here is derived from an EMBL/GenBank/DDBJ whole genome shotgun (WGS) entry which is preliminary data.</text>
</comment>
<sequence length="111" mass="12077">MPRRPSPQTPFPAPLKEAPGVPRPAERLSPSSLSWAVPWTSSLCDMATTPPEEGIQGASGTHPSHLIPLTVEEQLFSKLLLDSRAPHPISKEVLRGGSSFQPLVSEILFFR</sequence>
<organism evidence="2 3">
    <name type="scientific">Ilyodon furcidens</name>
    <name type="common">goldbreast splitfin</name>
    <dbReference type="NCBI Taxonomy" id="33524"/>
    <lineage>
        <taxon>Eukaryota</taxon>
        <taxon>Metazoa</taxon>
        <taxon>Chordata</taxon>
        <taxon>Craniata</taxon>
        <taxon>Vertebrata</taxon>
        <taxon>Euteleostomi</taxon>
        <taxon>Actinopterygii</taxon>
        <taxon>Neopterygii</taxon>
        <taxon>Teleostei</taxon>
        <taxon>Neoteleostei</taxon>
        <taxon>Acanthomorphata</taxon>
        <taxon>Ovalentaria</taxon>
        <taxon>Atherinomorphae</taxon>
        <taxon>Cyprinodontiformes</taxon>
        <taxon>Goodeidae</taxon>
        <taxon>Ilyodon</taxon>
    </lineage>
</organism>
<gene>
    <name evidence="2" type="ORF">ILYODFUR_032662</name>
</gene>
<evidence type="ECO:0000313" key="3">
    <source>
        <dbReference type="Proteomes" id="UP001482620"/>
    </source>
</evidence>
<keyword evidence="3" id="KW-1185">Reference proteome</keyword>
<dbReference type="EMBL" id="JAHRIQ010051700">
    <property type="protein sequence ID" value="MEQ2238389.1"/>
    <property type="molecule type" value="Genomic_DNA"/>
</dbReference>
<proteinExistence type="predicted"/>
<name>A0ABV0U095_9TELE</name>
<feature type="compositionally biased region" description="Pro residues" evidence="1">
    <location>
        <begin position="1"/>
        <end position="13"/>
    </location>
</feature>
<feature type="region of interest" description="Disordered" evidence="1">
    <location>
        <begin position="1"/>
        <end position="29"/>
    </location>
</feature>
<protein>
    <submittedName>
        <fullName evidence="2">Uncharacterized protein</fullName>
    </submittedName>
</protein>
<dbReference type="Proteomes" id="UP001482620">
    <property type="component" value="Unassembled WGS sequence"/>
</dbReference>